<dbReference type="InterPro" id="IPR012816">
    <property type="entry name" value="NADAR"/>
</dbReference>
<evidence type="ECO:0000313" key="2">
    <source>
        <dbReference type="EMBL" id="EKC43087.1"/>
    </source>
</evidence>
<dbReference type="HOGENOM" id="CLU_101122_1_0_1"/>
<feature type="compositionally biased region" description="Basic and acidic residues" evidence="1">
    <location>
        <begin position="104"/>
        <end position="113"/>
    </location>
</feature>
<proteinExistence type="predicted"/>
<feature type="compositionally biased region" description="Polar residues" evidence="1">
    <location>
        <begin position="69"/>
        <end position="85"/>
    </location>
</feature>
<accession>K1R1H3</accession>
<protein>
    <submittedName>
        <fullName evidence="2">Uncharacterized protein</fullName>
    </submittedName>
</protein>
<dbReference type="SUPFAM" id="SSF143990">
    <property type="entry name" value="YbiA-like"/>
    <property type="match status" value="1"/>
</dbReference>
<dbReference type="Gene3D" id="1.10.357.40">
    <property type="entry name" value="YbiA-like"/>
    <property type="match status" value="1"/>
</dbReference>
<evidence type="ECO:0000256" key="1">
    <source>
        <dbReference type="SAM" id="MobiDB-lite"/>
    </source>
</evidence>
<name>K1R1H3_MAGGI</name>
<dbReference type="AlphaFoldDB" id="K1R1H3"/>
<dbReference type="Pfam" id="PF08719">
    <property type="entry name" value="NADAR"/>
    <property type="match status" value="1"/>
</dbReference>
<dbReference type="EMBL" id="JH818846">
    <property type="protein sequence ID" value="EKC43087.1"/>
    <property type="molecule type" value="Genomic_DNA"/>
</dbReference>
<dbReference type="CDD" id="cd15457">
    <property type="entry name" value="NADAR"/>
    <property type="match status" value="1"/>
</dbReference>
<reference evidence="2" key="1">
    <citation type="journal article" date="2012" name="Nature">
        <title>The oyster genome reveals stress adaptation and complexity of shell formation.</title>
        <authorList>
            <person name="Zhang G."/>
            <person name="Fang X."/>
            <person name="Guo X."/>
            <person name="Li L."/>
            <person name="Luo R."/>
            <person name="Xu F."/>
            <person name="Yang P."/>
            <person name="Zhang L."/>
            <person name="Wang X."/>
            <person name="Qi H."/>
            <person name="Xiong Z."/>
            <person name="Que H."/>
            <person name="Xie Y."/>
            <person name="Holland P.W."/>
            <person name="Paps J."/>
            <person name="Zhu Y."/>
            <person name="Wu F."/>
            <person name="Chen Y."/>
            <person name="Wang J."/>
            <person name="Peng C."/>
            <person name="Meng J."/>
            <person name="Yang L."/>
            <person name="Liu J."/>
            <person name="Wen B."/>
            <person name="Zhang N."/>
            <person name="Huang Z."/>
            <person name="Zhu Q."/>
            <person name="Feng Y."/>
            <person name="Mount A."/>
            <person name="Hedgecock D."/>
            <person name="Xu Z."/>
            <person name="Liu Y."/>
            <person name="Domazet-Loso T."/>
            <person name="Du Y."/>
            <person name="Sun X."/>
            <person name="Zhang S."/>
            <person name="Liu B."/>
            <person name="Cheng P."/>
            <person name="Jiang X."/>
            <person name="Li J."/>
            <person name="Fan D."/>
            <person name="Wang W."/>
            <person name="Fu W."/>
            <person name="Wang T."/>
            <person name="Wang B."/>
            <person name="Zhang J."/>
            <person name="Peng Z."/>
            <person name="Li Y."/>
            <person name="Li N."/>
            <person name="Wang J."/>
            <person name="Chen M."/>
            <person name="He Y."/>
            <person name="Tan F."/>
            <person name="Song X."/>
            <person name="Zheng Q."/>
            <person name="Huang R."/>
            <person name="Yang H."/>
            <person name="Du X."/>
            <person name="Chen L."/>
            <person name="Yang M."/>
            <person name="Gaffney P.M."/>
            <person name="Wang S."/>
            <person name="Luo L."/>
            <person name="She Z."/>
            <person name="Ming Y."/>
            <person name="Huang W."/>
            <person name="Zhang S."/>
            <person name="Huang B."/>
            <person name="Zhang Y."/>
            <person name="Qu T."/>
            <person name="Ni P."/>
            <person name="Miao G."/>
            <person name="Wang J."/>
            <person name="Wang Q."/>
            <person name="Steinberg C.E."/>
            <person name="Wang H."/>
            <person name="Li N."/>
            <person name="Qian L."/>
            <person name="Zhang G."/>
            <person name="Li Y."/>
            <person name="Yang H."/>
            <person name="Liu X."/>
            <person name="Wang J."/>
            <person name="Yin Y."/>
            <person name="Wang J."/>
        </authorList>
    </citation>
    <scope>NUCLEOTIDE SEQUENCE [LARGE SCALE GENOMIC DNA]</scope>
    <source>
        <strain evidence="2">05x7-T-G4-1.051#20</strain>
    </source>
</reference>
<organism evidence="2">
    <name type="scientific">Magallana gigas</name>
    <name type="common">Pacific oyster</name>
    <name type="synonym">Crassostrea gigas</name>
    <dbReference type="NCBI Taxonomy" id="29159"/>
    <lineage>
        <taxon>Eukaryota</taxon>
        <taxon>Metazoa</taxon>
        <taxon>Spiralia</taxon>
        <taxon>Lophotrochozoa</taxon>
        <taxon>Mollusca</taxon>
        <taxon>Bivalvia</taxon>
        <taxon>Autobranchia</taxon>
        <taxon>Pteriomorphia</taxon>
        <taxon>Ostreida</taxon>
        <taxon>Ostreoidea</taxon>
        <taxon>Ostreidae</taxon>
        <taxon>Magallana</taxon>
    </lineage>
</organism>
<sequence>MTEIIEAKFDQVSAFREALRKAKKSTIFVEATYDDFWASGIDKEGTIHTHPTAWPGQNKLGEILTNVATSHSNDNRTTQRSNSAPRMSKEGSQRAISSMLSELRAPRKRDCSGTRKNSPKSQKQDNSDG</sequence>
<dbReference type="InParanoid" id="K1R1H3"/>
<feature type="region of interest" description="Disordered" evidence="1">
    <location>
        <begin position="69"/>
        <end position="129"/>
    </location>
</feature>
<dbReference type="InterPro" id="IPR037238">
    <property type="entry name" value="YbiA-like_sf"/>
</dbReference>
<gene>
    <name evidence="2" type="ORF">CGI_10006688</name>
</gene>